<dbReference type="GO" id="GO:0016787">
    <property type="term" value="F:hydrolase activity"/>
    <property type="evidence" value="ECO:0007669"/>
    <property type="project" value="UniProtKB-KW"/>
</dbReference>
<dbReference type="InterPro" id="IPR050789">
    <property type="entry name" value="Diverse_Enzym_Activities"/>
</dbReference>
<comment type="caution">
    <text evidence="4">The sequence shown here is derived from an EMBL/GenBank/DDBJ whole genome shotgun (WGS) entry which is preliminary data.</text>
</comment>
<proteinExistence type="predicted"/>
<dbReference type="PANTHER" id="PTHR43283:SF3">
    <property type="entry name" value="BETA-LACTAMASE FAMILY PROTEIN (AFU_ORTHOLOGUE AFUA_5G07500)"/>
    <property type="match status" value="1"/>
</dbReference>
<name>A0A919CJB7_9GAMM</name>
<organism evidence="4 5">
    <name type="scientific">Parahalioglobus pacificus</name>
    <dbReference type="NCBI Taxonomy" id="930806"/>
    <lineage>
        <taxon>Bacteria</taxon>
        <taxon>Pseudomonadati</taxon>
        <taxon>Pseudomonadota</taxon>
        <taxon>Gammaproteobacteria</taxon>
        <taxon>Cellvibrionales</taxon>
        <taxon>Halieaceae</taxon>
        <taxon>Parahalioglobus</taxon>
    </lineage>
</organism>
<accession>A0A919CJB7</accession>
<keyword evidence="2" id="KW-0732">Signal</keyword>
<dbReference type="PANTHER" id="PTHR43283">
    <property type="entry name" value="BETA-LACTAMASE-RELATED"/>
    <property type="match status" value="1"/>
</dbReference>
<sequence>MRQAQSLLKRAALASTLLLAIPSIAEEIPTGAPDQAGMSAERLQRITEHMNDAVAQGTMVGGQGMIARDGRVVYNQAYGQLDREKGVSMPEDAIYRIYSMTKPITAVALMMLYEEGRFHLNDPLAMYLPELANLKVAASTANATAAGASDGTTSTGGDAGDASKEGEVFSPARQPTVRDLLRHTAGMTYGLFGNTEVDKLYREAEIWAATDIKTFVERLGTVPLQYEPGTRWHYSVAVDVQGRLVEVLSGQSFGEFLQERIFEPLDMPDTSFVLPTDKLDRLAQLYSPEGTSAGRDDPWQRSASTTLVVADASLSSGYLKGDRFESGGGGLLSTSRDYMRFCQMLIQGGELDGVRLLSPKTIKLMSRDHLGDIPGLWRARGDGFGLGFAVSLDRGAIGEIGTDGTYSWGGAAGTRFWIDPKENMVGIFMVQSIPHQTRLRNEFMQLMYQAVTTSYVEK</sequence>
<dbReference type="AlphaFoldDB" id="A0A919CJB7"/>
<dbReference type="InterPro" id="IPR001466">
    <property type="entry name" value="Beta-lactam-related"/>
</dbReference>
<reference evidence="4" key="1">
    <citation type="journal article" date="2014" name="Int. J. Syst. Evol. Microbiol.">
        <title>Complete genome sequence of Corynebacterium casei LMG S-19264T (=DSM 44701T), isolated from a smear-ripened cheese.</title>
        <authorList>
            <consortium name="US DOE Joint Genome Institute (JGI-PGF)"/>
            <person name="Walter F."/>
            <person name="Albersmeier A."/>
            <person name="Kalinowski J."/>
            <person name="Ruckert C."/>
        </authorList>
    </citation>
    <scope>NUCLEOTIDE SEQUENCE</scope>
    <source>
        <strain evidence="4">KCTC 23430</strain>
    </source>
</reference>
<dbReference type="Proteomes" id="UP000644693">
    <property type="component" value="Unassembled WGS sequence"/>
</dbReference>
<evidence type="ECO:0000256" key="2">
    <source>
        <dbReference type="SAM" id="SignalP"/>
    </source>
</evidence>
<dbReference type="SUPFAM" id="SSF56601">
    <property type="entry name" value="beta-lactamase/transpeptidase-like"/>
    <property type="match status" value="1"/>
</dbReference>
<gene>
    <name evidence="4" type="ORF">GCM10007053_06850</name>
</gene>
<feature type="signal peptide" evidence="2">
    <location>
        <begin position="1"/>
        <end position="25"/>
    </location>
</feature>
<dbReference type="EMBL" id="BMYM01000001">
    <property type="protein sequence ID" value="GHD27956.1"/>
    <property type="molecule type" value="Genomic_DNA"/>
</dbReference>
<dbReference type="Gene3D" id="3.40.710.10">
    <property type="entry name" value="DD-peptidase/beta-lactamase superfamily"/>
    <property type="match status" value="1"/>
</dbReference>
<feature type="region of interest" description="Disordered" evidence="1">
    <location>
        <begin position="144"/>
        <end position="169"/>
    </location>
</feature>
<feature type="chain" id="PRO_5037134521" evidence="2">
    <location>
        <begin position="26"/>
        <end position="458"/>
    </location>
</feature>
<dbReference type="RefSeq" id="WP_189475143.1">
    <property type="nucleotide sequence ID" value="NZ_BMYM01000001.1"/>
</dbReference>
<dbReference type="Pfam" id="PF00144">
    <property type="entry name" value="Beta-lactamase"/>
    <property type="match status" value="1"/>
</dbReference>
<evidence type="ECO:0000313" key="4">
    <source>
        <dbReference type="EMBL" id="GHD27956.1"/>
    </source>
</evidence>
<evidence type="ECO:0000259" key="3">
    <source>
        <dbReference type="Pfam" id="PF00144"/>
    </source>
</evidence>
<reference evidence="4" key="2">
    <citation type="submission" date="2020-09" db="EMBL/GenBank/DDBJ databases">
        <authorList>
            <person name="Sun Q."/>
            <person name="Kim S."/>
        </authorList>
    </citation>
    <scope>NUCLEOTIDE SEQUENCE</scope>
    <source>
        <strain evidence="4">KCTC 23430</strain>
    </source>
</reference>
<evidence type="ECO:0000313" key="5">
    <source>
        <dbReference type="Proteomes" id="UP000644693"/>
    </source>
</evidence>
<keyword evidence="5" id="KW-1185">Reference proteome</keyword>
<feature type="domain" description="Beta-lactamase-related" evidence="3">
    <location>
        <begin position="49"/>
        <end position="432"/>
    </location>
</feature>
<dbReference type="InterPro" id="IPR012338">
    <property type="entry name" value="Beta-lactam/transpept-like"/>
</dbReference>
<evidence type="ECO:0000256" key="1">
    <source>
        <dbReference type="SAM" id="MobiDB-lite"/>
    </source>
</evidence>
<protein>
    <submittedName>
        <fullName evidence="4">Serine hydrolase</fullName>
    </submittedName>
</protein>
<feature type="compositionally biased region" description="Low complexity" evidence="1">
    <location>
        <begin position="144"/>
        <end position="156"/>
    </location>
</feature>
<keyword evidence="4" id="KW-0378">Hydrolase</keyword>